<proteinExistence type="predicted"/>
<name>A0A380CR04_9STAP</name>
<dbReference type="InterPro" id="IPR036390">
    <property type="entry name" value="WH_DNA-bd_sf"/>
</dbReference>
<dbReference type="InterPro" id="IPR036388">
    <property type="entry name" value="WH-like_DNA-bd_sf"/>
</dbReference>
<evidence type="ECO:0000313" key="3">
    <source>
        <dbReference type="EMBL" id="SUJ25492.1"/>
    </source>
</evidence>
<dbReference type="Proteomes" id="UP000321598">
    <property type="component" value="Unassembled WGS sequence"/>
</dbReference>
<evidence type="ECO:0000313" key="2">
    <source>
        <dbReference type="EMBL" id="GEP99823.1"/>
    </source>
</evidence>
<sequence>MSIQIFILSKLMEKNTYPYLLKKELSEPIPYDKMSDLTENKLYYHFEKLSKKEFIEVVETIKEENRPDKQVFKITEQGKENLPNMMYKLFENANEIEEIYVGIAYLKYVDRKKVVTILENKVQDFKYSLKQSKEFLKKYETVSKNEELLNFMWDYFNSKLTYKINFLEKIIETIKNRDI</sequence>
<dbReference type="EMBL" id="BKAV01000005">
    <property type="protein sequence ID" value="GEP99823.1"/>
    <property type="molecule type" value="Genomic_DNA"/>
</dbReference>
<protein>
    <submittedName>
        <fullName evidence="3">Transcriptional regulator PadR-like family</fullName>
    </submittedName>
</protein>
<reference evidence="2 5" key="2">
    <citation type="submission" date="2019-07" db="EMBL/GenBank/DDBJ databases">
        <title>Whole genome shotgun sequence of Staphylococcus arlettae NBRC 109765.</title>
        <authorList>
            <person name="Hosoyama A."/>
            <person name="Uohara A."/>
            <person name="Ohji S."/>
            <person name="Ichikawa N."/>
        </authorList>
    </citation>
    <scope>NUCLEOTIDE SEQUENCE [LARGE SCALE GENOMIC DNA]</scope>
    <source>
        <strain evidence="2 5">NBRC 109765</strain>
    </source>
</reference>
<evidence type="ECO:0000313" key="5">
    <source>
        <dbReference type="Proteomes" id="UP000321598"/>
    </source>
</evidence>
<dbReference type="SUPFAM" id="SSF46785">
    <property type="entry name" value="Winged helix' DNA-binding domain"/>
    <property type="match status" value="1"/>
</dbReference>
<organism evidence="3 4">
    <name type="scientific">Staphylococcus arlettae</name>
    <dbReference type="NCBI Taxonomy" id="29378"/>
    <lineage>
        <taxon>Bacteria</taxon>
        <taxon>Bacillati</taxon>
        <taxon>Bacillota</taxon>
        <taxon>Bacilli</taxon>
        <taxon>Bacillales</taxon>
        <taxon>Staphylococcaceae</taxon>
        <taxon>Staphylococcus</taxon>
    </lineage>
</organism>
<dbReference type="Gene3D" id="1.10.10.10">
    <property type="entry name" value="Winged helix-like DNA-binding domain superfamily/Winged helix DNA-binding domain"/>
    <property type="match status" value="1"/>
</dbReference>
<dbReference type="Pfam" id="PF03551">
    <property type="entry name" value="PadR"/>
    <property type="match status" value="1"/>
</dbReference>
<dbReference type="Proteomes" id="UP000254956">
    <property type="component" value="Unassembled WGS sequence"/>
</dbReference>
<dbReference type="RefSeq" id="WP_039069762.1">
    <property type="nucleotide sequence ID" value="NZ_BKAV01000005.1"/>
</dbReference>
<evidence type="ECO:0000313" key="4">
    <source>
        <dbReference type="Proteomes" id="UP000254956"/>
    </source>
</evidence>
<keyword evidence="5" id="KW-1185">Reference proteome</keyword>
<dbReference type="EMBL" id="UGZE01000001">
    <property type="protein sequence ID" value="SUJ25492.1"/>
    <property type="molecule type" value="Genomic_DNA"/>
</dbReference>
<evidence type="ECO:0000259" key="1">
    <source>
        <dbReference type="Pfam" id="PF03551"/>
    </source>
</evidence>
<feature type="domain" description="Transcription regulator PadR N-terminal" evidence="1">
    <location>
        <begin position="7"/>
        <end position="82"/>
    </location>
</feature>
<gene>
    <name evidence="3" type="ORF">NCTC12413_02329</name>
    <name evidence="2" type="ORF">SAR03_08610</name>
</gene>
<dbReference type="AlphaFoldDB" id="A0A380CR04"/>
<dbReference type="InterPro" id="IPR005149">
    <property type="entry name" value="Tscrpt_reg_PadR_N"/>
</dbReference>
<dbReference type="OrthoDB" id="9808762at2"/>
<reference evidence="3 4" key="1">
    <citation type="submission" date="2018-06" db="EMBL/GenBank/DDBJ databases">
        <authorList>
            <consortium name="Pathogen Informatics"/>
            <person name="Doyle S."/>
        </authorList>
    </citation>
    <scope>NUCLEOTIDE SEQUENCE [LARGE SCALE GENOMIC DNA]</scope>
    <source>
        <strain evidence="3 4">NCTC12413</strain>
    </source>
</reference>
<accession>A0A380CR04</accession>